<gene>
    <name evidence="1" type="ordered locus">PHZ_c2694</name>
</gene>
<dbReference type="EMBL" id="CP000747">
    <property type="protein sequence ID" value="ACG79103.1"/>
    <property type="molecule type" value="Genomic_DNA"/>
</dbReference>
<dbReference type="OrthoDB" id="7168878at2"/>
<organism evidence="1 2">
    <name type="scientific">Phenylobacterium zucineum (strain HLK1)</name>
    <dbReference type="NCBI Taxonomy" id="450851"/>
    <lineage>
        <taxon>Bacteria</taxon>
        <taxon>Pseudomonadati</taxon>
        <taxon>Pseudomonadota</taxon>
        <taxon>Alphaproteobacteria</taxon>
        <taxon>Caulobacterales</taxon>
        <taxon>Caulobacteraceae</taxon>
        <taxon>Phenylobacterium</taxon>
    </lineage>
</organism>
<dbReference type="Proteomes" id="UP000001868">
    <property type="component" value="Chromosome"/>
</dbReference>
<dbReference type="KEGG" id="pzu:PHZ_c2694"/>
<evidence type="ECO:0000313" key="2">
    <source>
        <dbReference type="Proteomes" id="UP000001868"/>
    </source>
</evidence>
<name>B4RHR2_PHEZH</name>
<keyword evidence="2" id="KW-1185">Reference proteome</keyword>
<accession>B4RHR2</accession>
<reference evidence="1 2" key="1">
    <citation type="journal article" date="2008" name="BMC Genomics">
        <title>Complete genome of Phenylobacterium zucineum - a novel facultative intracellular bacterium isolated from human erythroleukemia cell line K562.</title>
        <authorList>
            <person name="Luo Y."/>
            <person name="Xu X."/>
            <person name="Ding Z."/>
            <person name="Liu Z."/>
            <person name="Zhang B."/>
            <person name="Yan Z."/>
            <person name="Sun J."/>
            <person name="Hu S."/>
            <person name="Hu X."/>
        </authorList>
    </citation>
    <scope>NUCLEOTIDE SEQUENCE [LARGE SCALE GENOMIC DNA]</scope>
    <source>
        <strain evidence="1 2">HLK1</strain>
    </source>
</reference>
<dbReference type="AlphaFoldDB" id="B4RHR2"/>
<dbReference type="eggNOG" id="ENOG502ZMUZ">
    <property type="taxonomic scope" value="Bacteria"/>
</dbReference>
<sequence length="457" mass="50282">MAALSERKIEIVRTLVEAAPDKVVGNLQMALAETSEDSALGSVRRLVESEVDERRLRNTVLQPIAPMCVGDGRDERALTFPARVLALLWRGLRATAPEEVEEARETFETYDPEESSEESFDQLVRIAAYAVRSREHAGFREAAELADAARPNGAELLASCLDLAPVVRRASRRIPEWLASFSEGSAAAARLAYKDAVAIAEDAGPRFFEMLAAQMAHPWMVLRIISEVMDKPNERYLADSEMAGFGERLLEDIDNALKSIAKFDLDGGPEAARRAGKLVEVITLQIAELETYIDLSRDHGWGHRISKQKASLASVVEGRLRDAEKHVKLALPTEPARLRRIRRAIPRLTLPPDPRTTARAVALLHFTQEIRSSANYGGFSAARLKMLEAVGEHLDSYVDEAVDLLKTGDAEDEHVAEAFLEVAADLSLLVRGEKAADLVRRRTAAATHPDLPFAADG</sequence>
<dbReference type="RefSeq" id="WP_012523241.1">
    <property type="nucleotide sequence ID" value="NC_011144.1"/>
</dbReference>
<protein>
    <submittedName>
        <fullName evidence="1">Uncharacterized protein</fullName>
    </submittedName>
</protein>
<dbReference type="HOGENOM" id="CLU_598325_0_0_5"/>
<proteinExistence type="predicted"/>
<dbReference type="STRING" id="450851.PHZ_c2694"/>
<evidence type="ECO:0000313" key="1">
    <source>
        <dbReference type="EMBL" id="ACG79103.1"/>
    </source>
</evidence>